<sequence length="159" mass="17318">MSGVQWNESQILTDRKSRFQARSCAIFNQNEVIGLLEKLVEENKSVQKAGHRHMYAWVTADVTNAAFDKKTNAKKKKGSPKASEGPSGPIVLKNVQQGSNDCGEAGAGQRLLTLLERSHVANVLVVVTRWYGGTALGPARFRHISTTAVESLKKGGFLP</sequence>
<evidence type="ECO:0000313" key="4">
    <source>
        <dbReference type="EMBL" id="CDO95598.1"/>
    </source>
</evidence>
<reference evidence="4 5" key="1">
    <citation type="submission" date="2014-03" db="EMBL/GenBank/DDBJ databases">
        <title>The genome of Kluyveromyces dobzhanskii.</title>
        <authorList>
            <person name="Nystedt B."/>
            <person name="Astrom S."/>
        </authorList>
    </citation>
    <scope>NUCLEOTIDE SEQUENCE [LARGE SCALE GENOMIC DNA]</scope>
    <source>
        <strain evidence="4 5">CBS 2104</strain>
    </source>
</reference>
<dbReference type="Proteomes" id="UP000031516">
    <property type="component" value="Unassembled WGS sequence"/>
</dbReference>
<keyword evidence="5" id="KW-1185">Reference proteome</keyword>
<feature type="region of interest" description="Disordered" evidence="2">
    <location>
        <begin position="70"/>
        <end position="89"/>
    </location>
</feature>
<accession>A0A0A8LBV2</accession>
<dbReference type="OrthoDB" id="69641at2759"/>
<evidence type="ECO:0000313" key="5">
    <source>
        <dbReference type="Proteomes" id="UP000031516"/>
    </source>
</evidence>
<dbReference type="PANTHER" id="PTHR16301">
    <property type="entry name" value="IMPACT-RELATED"/>
    <property type="match status" value="1"/>
</dbReference>
<dbReference type="AlphaFoldDB" id="A0A0A8LBV2"/>
<dbReference type="SUPFAM" id="SSF54211">
    <property type="entry name" value="Ribosomal protein S5 domain 2-like"/>
    <property type="match status" value="1"/>
</dbReference>
<dbReference type="PANTHER" id="PTHR16301:SF17">
    <property type="entry name" value="IMPACT FAMILY MEMBER YDL177C"/>
    <property type="match status" value="1"/>
</dbReference>
<dbReference type="PROSITE" id="PS00910">
    <property type="entry name" value="UPF0029"/>
    <property type="match status" value="1"/>
</dbReference>
<evidence type="ECO:0000256" key="2">
    <source>
        <dbReference type="SAM" id="MobiDB-lite"/>
    </source>
</evidence>
<evidence type="ECO:0000259" key="3">
    <source>
        <dbReference type="Pfam" id="PF01205"/>
    </source>
</evidence>
<dbReference type="InterPro" id="IPR020568">
    <property type="entry name" value="Ribosomal_Su5_D2-typ_SF"/>
</dbReference>
<gene>
    <name evidence="4" type="ORF">KLDO_g3833</name>
</gene>
<evidence type="ECO:0000256" key="1">
    <source>
        <dbReference type="ARBA" id="ARBA00007665"/>
    </source>
</evidence>
<dbReference type="InterPro" id="IPR036956">
    <property type="entry name" value="Impact_N_sf"/>
</dbReference>
<dbReference type="GO" id="GO:0140469">
    <property type="term" value="P:GCN2-mediated signaling"/>
    <property type="evidence" value="ECO:0007669"/>
    <property type="project" value="TreeGrafter"/>
</dbReference>
<comment type="caution">
    <text evidence="4">The sequence shown here is derived from an EMBL/GenBank/DDBJ whole genome shotgun (WGS) entry which is preliminary data.</text>
</comment>
<name>A0A0A8LBV2_9SACH</name>
<dbReference type="EMBL" id="CCBQ010000045">
    <property type="protein sequence ID" value="CDO95598.1"/>
    <property type="molecule type" value="Genomic_DNA"/>
</dbReference>
<dbReference type="Gene3D" id="3.30.230.30">
    <property type="entry name" value="Impact, N-terminal domain"/>
    <property type="match status" value="1"/>
</dbReference>
<dbReference type="GO" id="GO:0006446">
    <property type="term" value="P:regulation of translational initiation"/>
    <property type="evidence" value="ECO:0007669"/>
    <property type="project" value="TreeGrafter"/>
</dbReference>
<comment type="similarity">
    <text evidence="1">Belongs to the IMPACT family.</text>
</comment>
<dbReference type="InterPro" id="IPR023582">
    <property type="entry name" value="Impact"/>
</dbReference>
<organism evidence="4 5">
    <name type="scientific">Kluyveromyces dobzhanskii CBS 2104</name>
    <dbReference type="NCBI Taxonomy" id="1427455"/>
    <lineage>
        <taxon>Eukaryota</taxon>
        <taxon>Fungi</taxon>
        <taxon>Dikarya</taxon>
        <taxon>Ascomycota</taxon>
        <taxon>Saccharomycotina</taxon>
        <taxon>Saccharomycetes</taxon>
        <taxon>Saccharomycetales</taxon>
        <taxon>Saccharomycetaceae</taxon>
        <taxon>Kluyveromyces</taxon>
    </lineage>
</organism>
<dbReference type="InterPro" id="IPR020569">
    <property type="entry name" value="UPF0029_Impact_CS"/>
</dbReference>
<proteinExistence type="inferred from homology"/>
<dbReference type="InterPro" id="IPR001498">
    <property type="entry name" value="Impact_N"/>
</dbReference>
<feature type="domain" description="Impact N-terminal" evidence="3">
    <location>
        <begin position="15"/>
        <end position="151"/>
    </location>
</feature>
<protein>
    <submittedName>
        <fullName evidence="4">WGS project CCBQ000000000 data, contig 00015</fullName>
    </submittedName>
</protein>
<feature type="compositionally biased region" description="Low complexity" evidence="2">
    <location>
        <begin position="80"/>
        <end position="89"/>
    </location>
</feature>
<dbReference type="GO" id="GO:0005737">
    <property type="term" value="C:cytoplasm"/>
    <property type="evidence" value="ECO:0007669"/>
    <property type="project" value="TreeGrafter"/>
</dbReference>
<dbReference type="Pfam" id="PF01205">
    <property type="entry name" value="Impact_N"/>
    <property type="match status" value="1"/>
</dbReference>